<dbReference type="SUPFAM" id="SSF53474">
    <property type="entry name" value="alpha/beta-Hydrolases"/>
    <property type="match status" value="1"/>
</dbReference>
<dbReference type="GO" id="GO:0019695">
    <property type="term" value="P:choline metabolic process"/>
    <property type="evidence" value="ECO:0007669"/>
    <property type="project" value="TreeGrafter"/>
</dbReference>
<evidence type="ECO:0000313" key="12">
    <source>
        <dbReference type="Proteomes" id="UP001497382"/>
    </source>
</evidence>
<dbReference type="PROSITE" id="PS00122">
    <property type="entry name" value="CARBOXYLESTERASE_B_1"/>
    <property type="match status" value="1"/>
</dbReference>
<dbReference type="InterPro" id="IPR050654">
    <property type="entry name" value="AChE-related_enzymes"/>
</dbReference>
<dbReference type="Gene3D" id="3.40.50.1820">
    <property type="entry name" value="alpha/beta hydrolase"/>
    <property type="match status" value="1"/>
</dbReference>
<feature type="active site" description="Charge relay system" evidence="8">
    <location>
        <position position="443"/>
    </location>
</feature>
<keyword evidence="4" id="KW-0531">Neurotransmitter degradation</keyword>
<gene>
    <name evidence="11" type="ORF">LARSCL_LOCUS10025</name>
</gene>
<dbReference type="Pfam" id="PF00135">
    <property type="entry name" value="COesterase"/>
    <property type="match status" value="1"/>
</dbReference>
<comment type="similarity">
    <text evidence="1 9">Belongs to the type-B carboxylesterase/lipase family.</text>
</comment>
<keyword evidence="12" id="KW-1185">Reference proteome</keyword>
<organism evidence="11 12">
    <name type="scientific">Larinioides sclopetarius</name>
    <dbReference type="NCBI Taxonomy" id="280406"/>
    <lineage>
        <taxon>Eukaryota</taxon>
        <taxon>Metazoa</taxon>
        <taxon>Ecdysozoa</taxon>
        <taxon>Arthropoda</taxon>
        <taxon>Chelicerata</taxon>
        <taxon>Arachnida</taxon>
        <taxon>Araneae</taxon>
        <taxon>Araneomorphae</taxon>
        <taxon>Entelegynae</taxon>
        <taxon>Araneoidea</taxon>
        <taxon>Araneidae</taxon>
        <taxon>Larinioides</taxon>
    </lineage>
</organism>
<evidence type="ECO:0000256" key="6">
    <source>
        <dbReference type="ARBA" id="ARBA00023180"/>
    </source>
</evidence>
<dbReference type="GO" id="GO:0006581">
    <property type="term" value="P:acetylcholine catabolic process"/>
    <property type="evidence" value="ECO:0007669"/>
    <property type="project" value="TreeGrafter"/>
</dbReference>
<keyword evidence="6" id="KW-0325">Glycoprotein</keyword>
<dbReference type="EMBL" id="CAXIEN010000117">
    <property type="protein sequence ID" value="CAL1278832.1"/>
    <property type="molecule type" value="Genomic_DNA"/>
</dbReference>
<reference evidence="11 12" key="1">
    <citation type="submission" date="2024-04" db="EMBL/GenBank/DDBJ databases">
        <authorList>
            <person name="Rising A."/>
            <person name="Reimegard J."/>
            <person name="Sonavane S."/>
            <person name="Akerstrom W."/>
            <person name="Nylinder S."/>
            <person name="Hedman E."/>
            <person name="Kallberg Y."/>
        </authorList>
    </citation>
    <scope>NUCLEOTIDE SEQUENCE [LARGE SCALE GENOMIC DNA]</scope>
</reference>
<dbReference type="InterPro" id="IPR019826">
    <property type="entry name" value="Carboxylesterase_B_AS"/>
</dbReference>
<evidence type="ECO:0000256" key="9">
    <source>
        <dbReference type="RuleBase" id="RU361235"/>
    </source>
</evidence>
<evidence type="ECO:0000256" key="3">
    <source>
        <dbReference type="ARBA" id="ARBA00022801"/>
    </source>
</evidence>
<dbReference type="Proteomes" id="UP001497382">
    <property type="component" value="Unassembled WGS sequence"/>
</dbReference>
<dbReference type="GO" id="GO:0003990">
    <property type="term" value="F:acetylcholinesterase activity"/>
    <property type="evidence" value="ECO:0007669"/>
    <property type="project" value="UniProtKB-EC"/>
</dbReference>
<protein>
    <recommendedName>
        <fullName evidence="9">Carboxylic ester hydrolase</fullName>
        <ecNumber evidence="9">3.1.1.-</ecNumber>
    </recommendedName>
</protein>
<dbReference type="InterPro" id="IPR029058">
    <property type="entry name" value="AB_hydrolase_fold"/>
</dbReference>
<feature type="active site" description="Charge relay system" evidence="8">
    <location>
        <position position="329"/>
    </location>
</feature>
<evidence type="ECO:0000256" key="8">
    <source>
        <dbReference type="PIRSR" id="PIRSR600997-1"/>
    </source>
</evidence>
<dbReference type="InterPro" id="IPR019819">
    <property type="entry name" value="Carboxylesterase_B_CS"/>
</dbReference>
<dbReference type="EC" id="3.1.1.-" evidence="9"/>
<dbReference type="PANTHER" id="PTHR43918:SF4">
    <property type="entry name" value="CARBOXYLIC ESTER HYDROLASE"/>
    <property type="match status" value="1"/>
</dbReference>
<dbReference type="InterPro" id="IPR000997">
    <property type="entry name" value="Cholinesterase"/>
</dbReference>
<keyword evidence="2" id="KW-0719">Serine esterase</keyword>
<evidence type="ECO:0000256" key="5">
    <source>
        <dbReference type="ARBA" id="ARBA00023157"/>
    </source>
</evidence>
<comment type="catalytic activity">
    <reaction evidence="7">
        <text>acetylcholine + H2O = choline + acetate + H(+)</text>
        <dbReference type="Rhea" id="RHEA:17561"/>
        <dbReference type="ChEBI" id="CHEBI:15354"/>
        <dbReference type="ChEBI" id="CHEBI:15355"/>
        <dbReference type="ChEBI" id="CHEBI:15377"/>
        <dbReference type="ChEBI" id="CHEBI:15378"/>
        <dbReference type="ChEBI" id="CHEBI:30089"/>
        <dbReference type="EC" id="3.1.1.7"/>
    </reaction>
</comment>
<comment type="caution">
    <text evidence="11">The sequence shown here is derived from an EMBL/GenBank/DDBJ whole genome shotgun (WGS) entry which is preliminary data.</text>
</comment>
<keyword evidence="3 9" id="KW-0378">Hydrolase</keyword>
<dbReference type="InterPro" id="IPR002018">
    <property type="entry name" value="CarbesteraseB"/>
</dbReference>
<dbReference type="PANTHER" id="PTHR43918">
    <property type="entry name" value="ACETYLCHOLINESTERASE"/>
    <property type="match status" value="1"/>
</dbReference>
<feature type="domain" description="Carboxylesterase type B" evidence="10">
    <location>
        <begin position="6"/>
        <end position="483"/>
    </location>
</feature>
<keyword evidence="5" id="KW-1015">Disulfide bond</keyword>
<dbReference type="GO" id="GO:0005886">
    <property type="term" value="C:plasma membrane"/>
    <property type="evidence" value="ECO:0007669"/>
    <property type="project" value="TreeGrafter"/>
</dbReference>
<feature type="active site" description="Acyl-ester intermediate" evidence="8">
    <location>
        <position position="196"/>
    </location>
</feature>
<dbReference type="GO" id="GO:0005615">
    <property type="term" value="C:extracellular space"/>
    <property type="evidence" value="ECO:0007669"/>
    <property type="project" value="TreeGrafter"/>
</dbReference>
<evidence type="ECO:0000256" key="1">
    <source>
        <dbReference type="ARBA" id="ARBA00005964"/>
    </source>
</evidence>
<evidence type="ECO:0000313" key="11">
    <source>
        <dbReference type="EMBL" id="CAL1278832.1"/>
    </source>
</evidence>
<dbReference type="AlphaFoldDB" id="A0AAV2A461"/>
<proteinExistence type="inferred from homology"/>
<evidence type="ECO:0000256" key="2">
    <source>
        <dbReference type="ARBA" id="ARBA00022487"/>
    </source>
</evidence>
<name>A0AAV2A461_9ARAC</name>
<dbReference type="PRINTS" id="PR00878">
    <property type="entry name" value="CHOLNESTRASE"/>
</dbReference>
<accession>A0AAV2A461</accession>
<dbReference type="FunFam" id="3.40.50.1820:FF:000029">
    <property type="entry name" value="Acetylcholinesterase"/>
    <property type="match status" value="1"/>
</dbReference>
<evidence type="ECO:0000259" key="10">
    <source>
        <dbReference type="Pfam" id="PF00135"/>
    </source>
</evidence>
<dbReference type="PROSITE" id="PS00941">
    <property type="entry name" value="CARBOXYLESTERASE_B_2"/>
    <property type="match status" value="1"/>
</dbReference>
<evidence type="ECO:0000256" key="4">
    <source>
        <dbReference type="ARBA" id="ARBA00022867"/>
    </source>
</evidence>
<evidence type="ECO:0000256" key="7">
    <source>
        <dbReference type="ARBA" id="ARBA00048484"/>
    </source>
</evidence>
<sequence length="483" mass="54221">MFQLDAAVVKTPLGEIEGVMSQFNGVPVKMFLGIPYASPPMGSLRFLKPEPVKPWNDILQAKNQPAACMQHTEGPFPWYDDTSGKSEDCLYLNIFTPFYATNKSRLAVIFWIYGGGFTLGSNRMDVYDARPLAERESVVVVTVNYRLGLFGFLTSNTNDAPGNMGLYDLLMALQWVNNNIEYFGGDKTRITITGESAGAAAIGMLCVSPLTTGLFSRAILQSASVTRRIYNTVDYNMGLAERLAEAVDCATKDFTIYDRPTEVVQCLRGKKNHKNATYLMETVSSFNPIATRTFQPLYGDALLPNNAAEDIRNGNFHNISILTGVLTDEGSFLITLVYTDQFGFFGEKDAKVNKTFATSVLQSVFRNFTEPQTYIDFYLKDVPDDDYDLMRRQIHTAFGDLSLLCPTVYFAESYAKKNNDVYFYFFTHRPSNTPWAEWMGVAHFEEVQFIFGRPLRVPEDYSAAEVSLSAQVMKIWANFAKDG</sequence>